<dbReference type="EMBL" id="JADCNM010000012">
    <property type="protein sequence ID" value="KAG0459452.1"/>
    <property type="molecule type" value="Genomic_DNA"/>
</dbReference>
<dbReference type="PANTHER" id="PTHR13902">
    <property type="entry name" value="SERINE/THREONINE-PROTEIN KINASE WNK WITH NO LYSINE -RELATED"/>
    <property type="match status" value="1"/>
</dbReference>
<evidence type="ECO:0000313" key="10">
    <source>
        <dbReference type="EMBL" id="KAG0459452.1"/>
    </source>
</evidence>
<evidence type="ECO:0000256" key="8">
    <source>
        <dbReference type="ARBA" id="ARBA00048679"/>
    </source>
</evidence>
<protein>
    <recommendedName>
        <fullName evidence="1">non-specific serine/threonine protein kinase</fullName>
        <ecNumber evidence="1">2.7.11.1</ecNumber>
    </recommendedName>
</protein>
<evidence type="ECO:0000256" key="3">
    <source>
        <dbReference type="ARBA" id="ARBA00022679"/>
    </source>
</evidence>
<dbReference type="SUPFAM" id="SSF56112">
    <property type="entry name" value="Protein kinase-like (PK-like)"/>
    <property type="match status" value="1"/>
</dbReference>
<name>A0A835PXR0_VANPL</name>
<dbReference type="InterPro" id="IPR000719">
    <property type="entry name" value="Prot_kinase_dom"/>
</dbReference>
<dbReference type="CDD" id="cd13983">
    <property type="entry name" value="STKc_WNK"/>
    <property type="match status" value="1"/>
</dbReference>
<dbReference type="FunFam" id="1.10.510.10:FF:000046">
    <property type="entry name" value="probable serine/threonine-protein kinase WNK9"/>
    <property type="match status" value="1"/>
</dbReference>
<proteinExistence type="predicted"/>
<feature type="domain" description="Protein kinase" evidence="9">
    <location>
        <begin position="28"/>
        <end position="286"/>
    </location>
</feature>
<evidence type="ECO:0000256" key="5">
    <source>
        <dbReference type="ARBA" id="ARBA00022777"/>
    </source>
</evidence>
<dbReference type="FunFam" id="3.30.200.20:FF:000075">
    <property type="entry name" value="Probable serine/threonine-protein kinase WNK1"/>
    <property type="match status" value="1"/>
</dbReference>
<keyword evidence="6" id="KW-0067">ATP-binding</keyword>
<dbReference type="EC" id="2.7.11.1" evidence="1"/>
<evidence type="ECO:0000313" key="11">
    <source>
        <dbReference type="Proteomes" id="UP000639772"/>
    </source>
</evidence>
<evidence type="ECO:0000256" key="1">
    <source>
        <dbReference type="ARBA" id="ARBA00012513"/>
    </source>
</evidence>
<dbReference type="AlphaFoldDB" id="A0A835PXR0"/>
<gene>
    <name evidence="10" type="ORF">HPP92_022580</name>
</gene>
<dbReference type="PROSITE" id="PS00108">
    <property type="entry name" value="PROTEIN_KINASE_ST"/>
    <property type="match status" value="1"/>
</dbReference>
<dbReference type="PROSITE" id="PS50011">
    <property type="entry name" value="PROTEIN_KINASE_DOM"/>
    <property type="match status" value="1"/>
</dbReference>
<organism evidence="10 11">
    <name type="scientific">Vanilla planifolia</name>
    <name type="common">Vanilla</name>
    <dbReference type="NCBI Taxonomy" id="51239"/>
    <lineage>
        <taxon>Eukaryota</taxon>
        <taxon>Viridiplantae</taxon>
        <taxon>Streptophyta</taxon>
        <taxon>Embryophyta</taxon>
        <taxon>Tracheophyta</taxon>
        <taxon>Spermatophyta</taxon>
        <taxon>Magnoliopsida</taxon>
        <taxon>Liliopsida</taxon>
        <taxon>Asparagales</taxon>
        <taxon>Orchidaceae</taxon>
        <taxon>Vanilloideae</taxon>
        <taxon>Vanilleae</taxon>
        <taxon>Vanilla</taxon>
    </lineage>
</organism>
<evidence type="ECO:0000259" key="9">
    <source>
        <dbReference type="PROSITE" id="PS50011"/>
    </source>
</evidence>
<sequence length="558" mass="63844">MFDFQRGERLPVGDENGYVETDPTGRYGRFGEVLGRGAMKTVYRAFDEVNGIEVAWNQAKLCAVMQSPEHLQRLYSEVRLLGTLNHHSIIRFHASWIDLPARTFNFITEFFTSGTLREYRRKYRKVDIRAIKNWAKQILHGLVYLHSHDPPVIHRDLKCDNIFVNGHLGQVKIGDLGLAAVLRDSQSAHSIIGTPEFMAPELYEEEYNELVDIYSFGMCVLEMLTAEYPYIECSNPAQIYKKVTSGKLPDAFYKLRDPEARRFIGRCLEKASKRSSAQELLSDPFLQCEERQCAPLIPATNAKNMTITGNRNPDDDAMYLKVQIADKHGTIKNIYFPFDIISDTPIGVANEMVKELEITDRQPVEIAEMIAREIMVLVPGWREGGYDDGDNKCHVYELNDDDEEFGHPFHYLSSPNSEHSRCIYPGRVQDPYQIAEWLQEDDSSSVYSGKYSAISYSSGNEHKSPRLHSAKENHGRESFLDMKTQKQCSVFQPPLESPQIAAGQTGKKAVNGRCLLKNRSMVDMRRQLLHRMLVEEINKRHFKTVGAVENIGFQNPYR</sequence>
<dbReference type="Gene3D" id="3.30.200.20">
    <property type="entry name" value="Phosphorylase Kinase, domain 1"/>
    <property type="match status" value="1"/>
</dbReference>
<dbReference type="InterPro" id="IPR008271">
    <property type="entry name" value="Ser/Thr_kinase_AS"/>
</dbReference>
<keyword evidence="4" id="KW-0547">Nucleotide-binding</keyword>
<dbReference type="OrthoDB" id="4062651at2759"/>
<dbReference type="SMART" id="SM00220">
    <property type="entry name" value="S_TKc"/>
    <property type="match status" value="1"/>
</dbReference>
<keyword evidence="3" id="KW-0808">Transferase</keyword>
<dbReference type="InterPro" id="IPR050588">
    <property type="entry name" value="WNK_Ser-Thr_kinase"/>
</dbReference>
<dbReference type="GO" id="GO:0004674">
    <property type="term" value="F:protein serine/threonine kinase activity"/>
    <property type="evidence" value="ECO:0007669"/>
    <property type="project" value="UniProtKB-KW"/>
</dbReference>
<dbReference type="Gene3D" id="1.10.510.10">
    <property type="entry name" value="Transferase(Phosphotransferase) domain 1"/>
    <property type="match status" value="1"/>
</dbReference>
<dbReference type="Proteomes" id="UP000639772">
    <property type="component" value="Chromosome 12"/>
</dbReference>
<evidence type="ECO:0000256" key="7">
    <source>
        <dbReference type="ARBA" id="ARBA00047899"/>
    </source>
</evidence>
<accession>A0A835PXR0</accession>
<keyword evidence="2" id="KW-0723">Serine/threonine-protein kinase</keyword>
<evidence type="ECO:0000256" key="4">
    <source>
        <dbReference type="ARBA" id="ARBA00022741"/>
    </source>
</evidence>
<comment type="catalytic activity">
    <reaction evidence="7">
        <text>L-threonyl-[protein] + ATP = O-phospho-L-threonyl-[protein] + ADP + H(+)</text>
        <dbReference type="Rhea" id="RHEA:46608"/>
        <dbReference type="Rhea" id="RHEA-COMP:11060"/>
        <dbReference type="Rhea" id="RHEA-COMP:11605"/>
        <dbReference type="ChEBI" id="CHEBI:15378"/>
        <dbReference type="ChEBI" id="CHEBI:30013"/>
        <dbReference type="ChEBI" id="CHEBI:30616"/>
        <dbReference type="ChEBI" id="CHEBI:61977"/>
        <dbReference type="ChEBI" id="CHEBI:456216"/>
        <dbReference type="EC" id="2.7.11.1"/>
    </reaction>
</comment>
<comment type="caution">
    <text evidence="10">The sequence shown here is derived from an EMBL/GenBank/DDBJ whole genome shotgun (WGS) entry which is preliminary data.</text>
</comment>
<reference evidence="10 11" key="1">
    <citation type="journal article" date="2020" name="Nat. Food">
        <title>A phased Vanilla planifolia genome enables genetic improvement of flavour and production.</title>
        <authorList>
            <person name="Hasing T."/>
            <person name="Tang H."/>
            <person name="Brym M."/>
            <person name="Khazi F."/>
            <person name="Huang T."/>
            <person name="Chambers A.H."/>
        </authorList>
    </citation>
    <scope>NUCLEOTIDE SEQUENCE [LARGE SCALE GENOMIC DNA]</scope>
    <source>
        <tissue evidence="10">Leaf</tissue>
    </source>
</reference>
<dbReference type="Pfam" id="PF00069">
    <property type="entry name" value="Pkinase"/>
    <property type="match status" value="1"/>
</dbReference>
<dbReference type="InterPro" id="IPR011009">
    <property type="entry name" value="Kinase-like_dom_sf"/>
</dbReference>
<evidence type="ECO:0000256" key="6">
    <source>
        <dbReference type="ARBA" id="ARBA00022840"/>
    </source>
</evidence>
<dbReference type="GO" id="GO:0005524">
    <property type="term" value="F:ATP binding"/>
    <property type="evidence" value="ECO:0007669"/>
    <property type="project" value="UniProtKB-KW"/>
</dbReference>
<comment type="catalytic activity">
    <reaction evidence="8">
        <text>L-seryl-[protein] + ATP = O-phospho-L-seryl-[protein] + ADP + H(+)</text>
        <dbReference type="Rhea" id="RHEA:17989"/>
        <dbReference type="Rhea" id="RHEA-COMP:9863"/>
        <dbReference type="Rhea" id="RHEA-COMP:11604"/>
        <dbReference type="ChEBI" id="CHEBI:15378"/>
        <dbReference type="ChEBI" id="CHEBI:29999"/>
        <dbReference type="ChEBI" id="CHEBI:30616"/>
        <dbReference type="ChEBI" id="CHEBI:83421"/>
        <dbReference type="ChEBI" id="CHEBI:456216"/>
        <dbReference type="EC" id="2.7.11.1"/>
    </reaction>
</comment>
<keyword evidence="5" id="KW-0418">Kinase</keyword>
<evidence type="ECO:0000256" key="2">
    <source>
        <dbReference type="ARBA" id="ARBA00022527"/>
    </source>
</evidence>